<dbReference type="AlphaFoldDB" id="A0A176YB92"/>
<dbReference type="GO" id="GO:0030497">
    <property type="term" value="P:fatty acid elongation"/>
    <property type="evidence" value="ECO:0007669"/>
    <property type="project" value="TreeGrafter"/>
</dbReference>
<comment type="caution">
    <text evidence="2">The sequence shown here is derived from an EMBL/GenBank/DDBJ whole genome shotgun (WGS) entry which is preliminary data.</text>
</comment>
<dbReference type="SUPFAM" id="SSF51735">
    <property type="entry name" value="NAD(P)-binding Rossmann-fold domains"/>
    <property type="match status" value="1"/>
</dbReference>
<dbReference type="Pfam" id="PF00106">
    <property type="entry name" value="adh_short"/>
    <property type="match status" value="1"/>
</dbReference>
<comment type="similarity">
    <text evidence="1">Belongs to the short-chain dehydrogenases/reductases (SDR) family.</text>
</comment>
<organism evidence="2 3">
    <name type="scientific">Bradyrhizobium centrolobii</name>
    <dbReference type="NCBI Taxonomy" id="1505087"/>
    <lineage>
        <taxon>Bacteria</taxon>
        <taxon>Pseudomonadati</taxon>
        <taxon>Pseudomonadota</taxon>
        <taxon>Alphaproteobacteria</taxon>
        <taxon>Hyphomicrobiales</taxon>
        <taxon>Nitrobacteraceae</taxon>
        <taxon>Bradyrhizobium</taxon>
    </lineage>
</organism>
<dbReference type="PRINTS" id="PR00081">
    <property type="entry name" value="GDHRDH"/>
</dbReference>
<gene>
    <name evidence="2" type="ORF">AYJ54_31570</name>
</gene>
<dbReference type="OrthoDB" id="9810908at2"/>
<dbReference type="EMBL" id="LUUB01000113">
    <property type="protein sequence ID" value="OAF00402.1"/>
    <property type="molecule type" value="Genomic_DNA"/>
</dbReference>
<dbReference type="STRING" id="1505087.AYJ54_31570"/>
<dbReference type="InterPro" id="IPR036291">
    <property type="entry name" value="NAD(P)-bd_dom_sf"/>
</dbReference>
<evidence type="ECO:0000256" key="1">
    <source>
        <dbReference type="ARBA" id="ARBA00006484"/>
    </source>
</evidence>
<evidence type="ECO:0000313" key="3">
    <source>
        <dbReference type="Proteomes" id="UP000076959"/>
    </source>
</evidence>
<dbReference type="PANTHER" id="PTHR42760:SF40">
    <property type="entry name" value="3-OXOACYL-[ACYL-CARRIER-PROTEIN] REDUCTASE, CHLOROPLASTIC"/>
    <property type="match status" value="1"/>
</dbReference>
<reference evidence="2 3" key="1">
    <citation type="submission" date="2016-03" db="EMBL/GenBank/DDBJ databases">
        <title>Draft Genome Sequence of the Strain BR 10245 (Bradyrhizobium sp.) isolated from nodules of Centrolobium paraense.</title>
        <authorList>
            <person name="Simoes-Araujo J.L.Sr."/>
            <person name="Barauna A.C."/>
            <person name="Silva K."/>
            <person name="Zilli J.E."/>
        </authorList>
    </citation>
    <scope>NUCLEOTIDE SEQUENCE [LARGE SCALE GENOMIC DNA]</scope>
    <source>
        <strain evidence="2 3">BR 10245</strain>
    </source>
</reference>
<proteinExistence type="inferred from homology"/>
<dbReference type="PANTHER" id="PTHR42760">
    <property type="entry name" value="SHORT-CHAIN DEHYDROGENASES/REDUCTASES FAMILY MEMBER"/>
    <property type="match status" value="1"/>
</dbReference>
<dbReference type="RefSeq" id="WP_063708104.1">
    <property type="nucleotide sequence ID" value="NZ_LUUB01000113.1"/>
</dbReference>
<keyword evidence="3" id="KW-1185">Reference proteome</keyword>
<dbReference type="GO" id="GO:0016616">
    <property type="term" value="F:oxidoreductase activity, acting on the CH-OH group of donors, NAD or NADP as acceptor"/>
    <property type="evidence" value="ECO:0007669"/>
    <property type="project" value="TreeGrafter"/>
</dbReference>
<protein>
    <submittedName>
        <fullName evidence="2">Short-chain dehydrogenase</fullName>
    </submittedName>
</protein>
<evidence type="ECO:0000313" key="2">
    <source>
        <dbReference type="EMBL" id="OAF00402.1"/>
    </source>
</evidence>
<dbReference type="Gene3D" id="3.40.50.720">
    <property type="entry name" value="NAD(P)-binding Rossmann-like Domain"/>
    <property type="match status" value="1"/>
</dbReference>
<name>A0A176YB92_9BRAD</name>
<dbReference type="InterPro" id="IPR002347">
    <property type="entry name" value="SDR_fam"/>
</dbReference>
<sequence>MDFRDRHVVVTGGTGALGRAVVGALLAAGAHCHVPYRQEREKEGLPSGALSLIPVPSLADEAAVAKLYGGLPALWASIHIAGGFAFAPLTDTSGELLRRLIDDNLVSCFLCCREAVAAMRRGRAGGRIVNVAARQALEPRTGANISASTAAKAGVAALSAALGEELAGEGILVNAVAPSIMDTPTNRRDMPKANFDAWPKVEEVAATILFLASPENKVSRGGVVPVFGASSQSAAT</sequence>
<accession>A0A176YB92</accession>
<dbReference type="Proteomes" id="UP000076959">
    <property type="component" value="Unassembled WGS sequence"/>
</dbReference>